<accession>A0AAW0FW93</accession>
<reference evidence="3 4" key="1">
    <citation type="submission" date="2022-09" db="EMBL/GenBank/DDBJ databases">
        <authorList>
            <person name="Palmer J.M."/>
        </authorList>
    </citation>
    <scope>NUCLEOTIDE SEQUENCE [LARGE SCALE GENOMIC DNA]</scope>
    <source>
        <strain evidence="3 4">DSM 7382</strain>
    </source>
</reference>
<feature type="region of interest" description="Disordered" evidence="1">
    <location>
        <begin position="1"/>
        <end position="26"/>
    </location>
</feature>
<keyword evidence="2" id="KW-1133">Transmembrane helix</keyword>
<comment type="caution">
    <text evidence="3">The sequence shown here is derived from an EMBL/GenBank/DDBJ whole genome shotgun (WGS) entry which is preliminary data.</text>
</comment>
<dbReference type="AlphaFoldDB" id="A0AAW0FW93"/>
<feature type="transmembrane region" description="Helical" evidence="2">
    <location>
        <begin position="67"/>
        <end position="89"/>
    </location>
</feature>
<protein>
    <submittedName>
        <fullName evidence="3">Uncharacterized protein</fullName>
    </submittedName>
</protein>
<evidence type="ECO:0000313" key="4">
    <source>
        <dbReference type="Proteomes" id="UP001385951"/>
    </source>
</evidence>
<feature type="compositionally biased region" description="Polar residues" evidence="1">
    <location>
        <begin position="11"/>
        <end position="26"/>
    </location>
</feature>
<keyword evidence="4" id="KW-1185">Reference proteome</keyword>
<keyword evidence="2" id="KW-0812">Transmembrane</keyword>
<evidence type="ECO:0000313" key="3">
    <source>
        <dbReference type="EMBL" id="KAK7680965.1"/>
    </source>
</evidence>
<sequence>MEALKDKDSKQIQVQVDSSGNSTNQDLESSLTELLPYNDDYTRPSTELNGNITYLAELEESPQGRHLGVFSTLVLFISRILGSGFLAVSSGIYEDCGGSPFYFLLAWIIAAILAFSGLIGIINTQKWRNQSLFRIHL</sequence>
<dbReference type="EMBL" id="JASBNA010000045">
    <property type="protein sequence ID" value="KAK7680965.1"/>
    <property type="molecule type" value="Genomic_DNA"/>
</dbReference>
<keyword evidence="2" id="KW-0472">Membrane</keyword>
<gene>
    <name evidence="3" type="ORF">QCA50_016018</name>
</gene>
<organism evidence="3 4">
    <name type="scientific">Cerrena zonata</name>
    <dbReference type="NCBI Taxonomy" id="2478898"/>
    <lineage>
        <taxon>Eukaryota</taxon>
        <taxon>Fungi</taxon>
        <taxon>Dikarya</taxon>
        <taxon>Basidiomycota</taxon>
        <taxon>Agaricomycotina</taxon>
        <taxon>Agaricomycetes</taxon>
        <taxon>Polyporales</taxon>
        <taxon>Cerrenaceae</taxon>
        <taxon>Cerrena</taxon>
    </lineage>
</organism>
<evidence type="ECO:0000256" key="2">
    <source>
        <dbReference type="SAM" id="Phobius"/>
    </source>
</evidence>
<evidence type="ECO:0000256" key="1">
    <source>
        <dbReference type="SAM" id="MobiDB-lite"/>
    </source>
</evidence>
<proteinExistence type="predicted"/>
<dbReference type="Proteomes" id="UP001385951">
    <property type="component" value="Unassembled WGS sequence"/>
</dbReference>
<name>A0AAW0FW93_9APHY</name>
<feature type="compositionally biased region" description="Basic and acidic residues" evidence="1">
    <location>
        <begin position="1"/>
        <end position="10"/>
    </location>
</feature>
<feature type="transmembrane region" description="Helical" evidence="2">
    <location>
        <begin position="101"/>
        <end position="122"/>
    </location>
</feature>